<gene>
    <name evidence="2" type="ORF">SDC9_117751</name>
</gene>
<accession>A0A645C1J3</accession>
<dbReference type="AlphaFoldDB" id="A0A645C1J3"/>
<dbReference type="InterPro" id="IPR032288">
    <property type="entry name" value="Metallophos_C"/>
</dbReference>
<proteinExistence type="predicted"/>
<comment type="caution">
    <text evidence="2">The sequence shown here is derived from an EMBL/GenBank/DDBJ whole genome shotgun (WGS) entry which is preliminary data.</text>
</comment>
<organism evidence="2">
    <name type="scientific">bioreactor metagenome</name>
    <dbReference type="NCBI Taxonomy" id="1076179"/>
    <lineage>
        <taxon>unclassified sequences</taxon>
        <taxon>metagenomes</taxon>
        <taxon>ecological metagenomes</taxon>
    </lineage>
</organism>
<evidence type="ECO:0000259" key="1">
    <source>
        <dbReference type="Pfam" id="PF16370"/>
    </source>
</evidence>
<sequence length="133" mass="15526">MPSYLPEATRKVYQQYVDAYPANNNNEVLINIWNWSSNWSLSVVDKDGNKLTPEEVWAYDPLHIAALSVKRFNQSNLTSTPSFVTQKFTHFFKIKANDANVDLLITVKDEFGNTWTEDMKRPKIFSTDEYKRK</sequence>
<feature type="domain" description="Calcineurin-like phosphoesterase C-terminal" evidence="1">
    <location>
        <begin position="11"/>
        <end position="114"/>
    </location>
</feature>
<protein>
    <recommendedName>
        <fullName evidence="1">Calcineurin-like phosphoesterase C-terminal domain-containing protein</fullName>
    </recommendedName>
</protein>
<dbReference type="Pfam" id="PF16370">
    <property type="entry name" value="MetallophosC"/>
    <property type="match status" value="1"/>
</dbReference>
<dbReference type="EMBL" id="VSSQ01023695">
    <property type="protein sequence ID" value="MPM70791.1"/>
    <property type="molecule type" value="Genomic_DNA"/>
</dbReference>
<name>A0A645C1J3_9ZZZZ</name>
<evidence type="ECO:0000313" key="2">
    <source>
        <dbReference type="EMBL" id="MPM70791.1"/>
    </source>
</evidence>
<reference evidence="2" key="1">
    <citation type="submission" date="2019-08" db="EMBL/GenBank/DDBJ databases">
        <authorList>
            <person name="Kucharzyk K."/>
            <person name="Murdoch R.W."/>
            <person name="Higgins S."/>
            <person name="Loffler F."/>
        </authorList>
    </citation>
    <scope>NUCLEOTIDE SEQUENCE</scope>
</reference>